<evidence type="ECO:0000256" key="2">
    <source>
        <dbReference type="ARBA" id="ARBA00022723"/>
    </source>
</evidence>
<sequence>MPSWVMAQFETKEILENVGAIAAVPGVDVLSTGPFDLGNKTGQPIIEGRIHADLHAAIRKILEAARKAGKKAGIFCTRGEQSRGYADMALGYD</sequence>
<reference evidence="5" key="1">
    <citation type="submission" date="2023-06" db="EMBL/GenBank/DDBJ databases">
        <title>Draft genome of Marssonina rosae.</title>
        <authorList>
            <person name="Cheng Q."/>
        </authorList>
    </citation>
    <scope>NUCLEOTIDE SEQUENCE</scope>
    <source>
        <strain evidence="5">R4</strain>
    </source>
</reference>
<dbReference type="InterPro" id="IPR040442">
    <property type="entry name" value="Pyrv_kinase-like_dom_sf"/>
</dbReference>
<dbReference type="SUPFAM" id="SSF51621">
    <property type="entry name" value="Phosphoenolpyruvate/pyruvate domain"/>
    <property type="match status" value="1"/>
</dbReference>
<comment type="caution">
    <text evidence="5">The sequence shown here is derived from an EMBL/GenBank/DDBJ whole genome shotgun (WGS) entry which is preliminary data.</text>
</comment>
<evidence type="ECO:0000259" key="4">
    <source>
        <dbReference type="Pfam" id="PF03328"/>
    </source>
</evidence>
<gene>
    <name evidence="5" type="ORF">QTJ16_004069</name>
</gene>
<organism evidence="5 6">
    <name type="scientific">Diplocarpon rosae</name>
    <dbReference type="NCBI Taxonomy" id="946125"/>
    <lineage>
        <taxon>Eukaryota</taxon>
        <taxon>Fungi</taxon>
        <taxon>Dikarya</taxon>
        <taxon>Ascomycota</taxon>
        <taxon>Pezizomycotina</taxon>
        <taxon>Leotiomycetes</taxon>
        <taxon>Helotiales</taxon>
        <taxon>Drepanopezizaceae</taxon>
        <taxon>Diplocarpon</taxon>
    </lineage>
</organism>
<accession>A0AAD9T197</accession>
<dbReference type="GO" id="GO:0005737">
    <property type="term" value="C:cytoplasm"/>
    <property type="evidence" value="ECO:0007669"/>
    <property type="project" value="TreeGrafter"/>
</dbReference>
<evidence type="ECO:0000256" key="1">
    <source>
        <dbReference type="ARBA" id="ARBA00005568"/>
    </source>
</evidence>
<keyword evidence="6" id="KW-1185">Reference proteome</keyword>
<dbReference type="PANTHER" id="PTHR30502:SF0">
    <property type="entry name" value="PHOSPHOENOLPYRUVATE CARBOXYLASE FAMILY PROTEIN"/>
    <property type="match status" value="1"/>
</dbReference>
<comment type="similarity">
    <text evidence="1">Belongs to the HpcH/HpaI aldolase family.</text>
</comment>
<dbReference type="Pfam" id="PF03328">
    <property type="entry name" value="HpcH_HpaI"/>
    <property type="match status" value="1"/>
</dbReference>
<feature type="domain" description="HpcH/HpaI aldolase/citrate lyase" evidence="4">
    <location>
        <begin position="5"/>
        <end position="78"/>
    </location>
</feature>
<dbReference type="InterPro" id="IPR050251">
    <property type="entry name" value="HpcH-HpaI_aldolase"/>
</dbReference>
<evidence type="ECO:0000313" key="6">
    <source>
        <dbReference type="Proteomes" id="UP001285354"/>
    </source>
</evidence>
<dbReference type="InterPro" id="IPR005000">
    <property type="entry name" value="Aldolase/citrate-lyase_domain"/>
</dbReference>
<dbReference type="Gene3D" id="3.20.20.60">
    <property type="entry name" value="Phosphoenolpyruvate-binding domains"/>
    <property type="match status" value="1"/>
</dbReference>
<keyword evidence="3" id="KW-0456">Lyase</keyword>
<evidence type="ECO:0000313" key="5">
    <source>
        <dbReference type="EMBL" id="KAK2626894.1"/>
    </source>
</evidence>
<dbReference type="GO" id="GO:0016832">
    <property type="term" value="F:aldehyde-lyase activity"/>
    <property type="evidence" value="ECO:0007669"/>
    <property type="project" value="TreeGrafter"/>
</dbReference>
<dbReference type="AlphaFoldDB" id="A0AAD9T197"/>
<name>A0AAD9T197_9HELO</name>
<keyword evidence="2" id="KW-0479">Metal-binding</keyword>
<dbReference type="Proteomes" id="UP001285354">
    <property type="component" value="Unassembled WGS sequence"/>
</dbReference>
<evidence type="ECO:0000256" key="3">
    <source>
        <dbReference type="ARBA" id="ARBA00023239"/>
    </source>
</evidence>
<dbReference type="InterPro" id="IPR015813">
    <property type="entry name" value="Pyrv/PenolPyrv_kinase-like_dom"/>
</dbReference>
<proteinExistence type="inferred from homology"/>
<dbReference type="EMBL" id="JAUBYV010000005">
    <property type="protein sequence ID" value="KAK2626894.1"/>
    <property type="molecule type" value="Genomic_DNA"/>
</dbReference>
<protein>
    <recommendedName>
        <fullName evidence="4">HpcH/HpaI aldolase/citrate lyase domain-containing protein</fullName>
    </recommendedName>
</protein>
<dbReference type="GO" id="GO:0046872">
    <property type="term" value="F:metal ion binding"/>
    <property type="evidence" value="ECO:0007669"/>
    <property type="project" value="UniProtKB-KW"/>
</dbReference>
<dbReference type="PANTHER" id="PTHR30502">
    <property type="entry name" value="2-KETO-3-DEOXY-L-RHAMNONATE ALDOLASE"/>
    <property type="match status" value="1"/>
</dbReference>